<evidence type="ECO:0000256" key="3">
    <source>
        <dbReference type="ARBA" id="ARBA00023163"/>
    </source>
</evidence>
<dbReference type="PANTHER" id="PTHR33164:SF99">
    <property type="entry name" value="MARR FAMILY REGULATORY PROTEIN"/>
    <property type="match status" value="1"/>
</dbReference>
<dbReference type="SMART" id="SM00347">
    <property type="entry name" value="HTH_MARR"/>
    <property type="match status" value="1"/>
</dbReference>
<reference evidence="5" key="1">
    <citation type="submission" date="2022-06" db="EMBL/GenBank/DDBJ databases">
        <title>Genomic Encyclopedia of Archaeal and Bacterial Type Strains, Phase II (KMG-II): from individual species to whole genera.</title>
        <authorList>
            <person name="Goeker M."/>
        </authorList>
    </citation>
    <scope>NUCLEOTIDE SEQUENCE</scope>
    <source>
        <strain evidence="5">DSM 43935</strain>
    </source>
</reference>
<dbReference type="GO" id="GO:0003677">
    <property type="term" value="F:DNA binding"/>
    <property type="evidence" value="ECO:0007669"/>
    <property type="project" value="UniProtKB-KW"/>
</dbReference>
<dbReference type="PANTHER" id="PTHR33164">
    <property type="entry name" value="TRANSCRIPTIONAL REGULATOR, MARR FAMILY"/>
    <property type="match status" value="1"/>
</dbReference>
<dbReference type="PROSITE" id="PS50995">
    <property type="entry name" value="HTH_MARR_2"/>
    <property type="match status" value="1"/>
</dbReference>
<dbReference type="PROSITE" id="PS01117">
    <property type="entry name" value="HTH_MARR_1"/>
    <property type="match status" value="1"/>
</dbReference>
<dbReference type="Gene3D" id="1.10.10.10">
    <property type="entry name" value="Winged helix-like DNA-binding domain superfamily/Winged helix DNA-binding domain"/>
    <property type="match status" value="1"/>
</dbReference>
<evidence type="ECO:0000313" key="5">
    <source>
        <dbReference type="EMBL" id="MCP2164229.1"/>
    </source>
</evidence>
<dbReference type="AlphaFoldDB" id="A0AAE3GBA7"/>
<gene>
    <name evidence="5" type="ORF">LX83_001069</name>
</gene>
<dbReference type="EMBL" id="JAMTCK010000002">
    <property type="protein sequence ID" value="MCP2164229.1"/>
    <property type="molecule type" value="Genomic_DNA"/>
</dbReference>
<name>A0AAE3GBA7_9PSEU</name>
<dbReference type="InterPro" id="IPR036388">
    <property type="entry name" value="WH-like_DNA-bd_sf"/>
</dbReference>
<sequence length="143" mass="16085">MQQLCGLVSELAWRLDEHVRGSVVGMDLTAPQAVALRELDQPLTMRELAARMCCEPPNVTYVIDRLERQGLVERRPHPRDRRAKQLVLTSAGSATRDRLLKRLVHRSPLDHLTDAERANLHGLLLRAVDRPAGRLQNSGSTEV</sequence>
<feature type="domain" description="HTH marR-type" evidence="4">
    <location>
        <begin position="1"/>
        <end position="129"/>
    </location>
</feature>
<dbReference type="GO" id="GO:0006950">
    <property type="term" value="P:response to stress"/>
    <property type="evidence" value="ECO:0007669"/>
    <property type="project" value="TreeGrafter"/>
</dbReference>
<dbReference type="InterPro" id="IPR036390">
    <property type="entry name" value="WH_DNA-bd_sf"/>
</dbReference>
<proteinExistence type="predicted"/>
<dbReference type="InterPro" id="IPR039422">
    <property type="entry name" value="MarR/SlyA-like"/>
</dbReference>
<evidence type="ECO:0000313" key="6">
    <source>
        <dbReference type="Proteomes" id="UP001206128"/>
    </source>
</evidence>
<dbReference type="GO" id="GO:0003700">
    <property type="term" value="F:DNA-binding transcription factor activity"/>
    <property type="evidence" value="ECO:0007669"/>
    <property type="project" value="InterPro"/>
</dbReference>
<dbReference type="PRINTS" id="PR00598">
    <property type="entry name" value="HTHMARR"/>
</dbReference>
<evidence type="ECO:0000256" key="2">
    <source>
        <dbReference type="ARBA" id="ARBA00023125"/>
    </source>
</evidence>
<dbReference type="Pfam" id="PF01047">
    <property type="entry name" value="MarR"/>
    <property type="match status" value="1"/>
</dbReference>
<protein>
    <submittedName>
        <fullName evidence="5">DNA-binding transcriptional regulator, MarR family</fullName>
    </submittedName>
</protein>
<accession>A0AAE3GBA7</accession>
<keyword evidence="2 5" id="KW-0238">DNA-binding</keyword>
<organism evidence="5 6">
    <name type="scientific">Goodfellowiella coeruleoviolacea</name>
    <dbReference type="NCBI Taxonomy" id="334858"/>
    <lineage>
        <taxon>Bacteria</taxon>
        <taxon>Bacillati</taxon>
        <taxon>Actinomycetota</taxon>
        <taxon>Actinomycetes</taxon>
        <taxon>Pseudonocardiales</taxon>
        <taxon>Pseudonocardiaceae</taxon>
        <taxon>Goodfellowiella</taxon>
    </lineage>
</organism>
<keyword evidence="6" id="KW-1185">Reference proteome</keyword>
<keyword evidence="1" id="KW-0805">Transcription regulation</keyword>
<dbReference type="SUPFAM" id="SSF46785">
    <property type="entry name" value="Winged helix' DNA-binding domain"/>
    <property type="match status" value="1"/>
</dbReference>
<dbReference type="Proteomes" id="UP001206128">
    <property type="component" value="Unassembled WGS sequence"/>
</dbReference>
<keyword evidence="3" id="KW-0804">Transcription</keyword>
<evidence type="ECO:0000256" key="1">
    <source>
        <dbReference type="ARBA" id="ARBA00023015"/>
    </source>
</evidence>
<dbReference type="InterPro" id="IPR023187">
    <property type="entry name" value="Tscrpt_reg_MarR-type_CS"/>
</dbReference>
<dbReference type="InterPro" id="IPR000835">
    <property type="entry name" value="HTH_MarR-typ"/>
</dbReference>
<evidence type="ECO:0000259" key="4">
    <source>
        <dbReference type="PROSITE" id="PS50995"/>
    </source>
</evidence>
<comment type="caution">
    <text evidence="5">The sequence shown here is derived from an EMBL/GenBank/DDBJ whole genome shotgun (WGS) entry which is preliminary data.</text>
</comment>